<dbReference type="EMBL" id="FAOZ01000009">
    <property type="protein sequence ID" value="CUU56822.1"/>
    <property type="molecule type" value="Genomic_DNA"/>
</dbReference>
<evidence type="ECO:0000256" key="2">
    <source>
        <dbReference type="ARBA" id="ARBA00007935"/>
    </source>
</evidence>
<feature type="transmembrane region" description="Helical" evidence="9">
    <location>
        <begin position="36"/>
        <end position="56"/>
    </location>
</feature>
<comment type="similarity">
    <text evidence="2">Belongs to the binding-protein-dependent transport system permease family. FecCD subfamily.</text>
</comment>
<organism evidence="10 11">
    <name type="scientific">Parafrankia irregularis</name>
    <dbReference type="NCBI Taxonomy" id="795642"/>
    <lineage>
        <taxon>Bacteria</taxon>
        <taxon>Bacillati</taxon>
        <taxon>Actinomycetota</taxon>
        <taxon>Actinomycetes</taxon>
        <taxon>Frankiales</taxon>
        <taxon>Frankiaceae</taxon>
        <taxon>Parafrankia</taxon>
    </lineage>
</organism>
<dbReference type="Proteomes" id="UP000198802">
    <property type="component" value="Unassembled WGS sequence"/>
</dbReference>
<dbReference type="PANTHER" id="PTHR30472:SF25">
    <property type="entry name" value="ABC TRANSPORTER PERMEASE PROTEIN MJ0876-RELATED"/>
    <property type="match status" value="1"/>
</dbReference>
<evidence type="ECO:0000256" key="3">
    <source>
        <dbReference type="ARBA" id="ARBA00022448"/>
    </source>
</evidence>
<evidence type="ECO:0000256" key="7">
    <source>
        <dbReference type="ARBA" id="ARBA00023136"/>
    </source>
</evidence>
<sequence>MTSEALTAGSTESVEPAGPPGEDPFRLAGRRARRKILILAAGAVLLAVTSVAAVSVGASGVSLRDVGWALWTRTFGITIAADDLATQTVVWELRLPRIGLAVVAGAGLAIAGVVLQGLLRNPMVSPFTLGISSAAAFGASVTILFGDSTGRGDVTMVAAALAVALLCAGLLLGLSWLRGASPVTLILVGTALTYLFQALTSTMQYIASENQLAEIVRWSFGSVNAATWGQVAAVGVPVAVALVLLTGQAANLNAIAFAGDDAARSLGVDVTRTRLVCSLLAVMLAAVIVSFTGVIGFVGLVAPHIARLIVGADHRFLLPFAAIAGALLVLAADTAGRTLFAPAVIPVGIVVAFLGAPLFINLVLTRRRQFL</sequence>
<feature type="transmembrane region" description="Helical" evidence="9">
    <location>
        <begin position="344"/>
        <end position="364"/>
    </location>
</feature>
<accession>A0A0S4QQS2</accession>
<feature type="transmembrane region" description="Helical" evidence="9">
    <location>
        <begin position="314"/>
        <end position="332"/>
    </location>
</feature>
<reference evidence="11" key="1">
    <citation type="submission" date="2015-11" db="EMBL/GenBank/DDBJ databases">
        <authorList>
            <person name="Varghese N."/>
        </authorList>
    </citation>
    <scope>NUCLEOTIDE SEQUENCE [LARGE SCALE GENOMIC DNA]</scope>
    <source>
        <strain evidence="11">DSM 45899</strain>
    </source>
</reference>
<evidence type="ECO:0000256" key="9">
    <source>
        <dbReference type="SAM" id="Phobius"/>
    </source>
</evidence>
<keyword evidence="4" id="KW-1003">Cell membrane</keyword>
<evidence type="ECO:0000256" key="4">
    <source>
        <dbReference type="ARBA" id="ARBA00022475"/>
    </source>
</evidence>
<proteinExistence type="inferred from homology"/>
<evidence type="ECO:0000256" key="6">
    <source>
        <dbReference type="ARBA" id="ARBA00022989"/>
    </source>
</evidence>
<dbReference type="FunFam" id="1.10.3470.10:FF:000001">
    <property type="entry name" value="Vitamin B12 ABC transporter permease BtuC"/>
    <property type="match status" value="1"/>
</dbReference>
<dbReference type="CDD" id="cd06550">
    <property type="entry name" value="TM_ABC_iron-siderophores_like"/>
    <property type="match status" value="1"/>
</dbReference>
<feature type="region of interest" description="Disordered" evidence="8">
    <location>
        <begin position="1"/>
        <end position="25"/>
    </location>
</feature>
<feature type="transmembrane region" description="Helical" evidence="9">
    <location>
        <begin position="98"/>
        <end position="119"/>
    </location>
</feature>
<feature type="transmembrane region" description="Helical" evidence="9">
    <location>
        <begin position="228"/>
        <end position="250"/>
    </location>
</feature>
<feature type="transmembrane region" description="Helical" evidence="9">
    <location>
        <begin position="157"/>
        <end position="177"/>
    </location>
</feature>
<evidence type="ECO:0000256" key="5">
    <source>
        <dbReference type="ARBA" id="ARBA00022692"/>
    </source>
</evidence>
<dbReference type="InterPro" id="IPR037294">
    <property type="entry name" value="ABC_BtuC-like"/>
</dbReference>
<keyword evidence="6 9" id="KW-1133">Transmembrane helix</keyword>
<keyword evidence="5 9" id="KW-0812">Transmembrane</keyword>
<feature type="transmembrane region" description="Helical" evidence="9">
    <location>
        <begin position="279"/>
        <end position="302"/>
    </location>
</feature>
<evidence type="ECO:0000256" key="8">
    <source>
        <dbReference type="SAM" id="MobiDB-lite"/>
    </source>
</evidence>
<evidence type="ECO:0000313" key="11">
    <source>
        <dbReference type="Proteomes" id="UP000198802"/>
    </source>
</evidence>
<evidence type="ECO:0000313" key="10">
    <source>
        <dbReference type="EMBL" id="CUU56822.1"/>
    </source>
</evidence>
<dbReference type="SUPFAM" id="SSF81345">
    <property type="entry name" value="ABC transporter involved in vitamin B12 uptake, BtuC"/>
    <property type="match status" value="1"/>
</dbReference>
<gene>
    <name evidence="10" type="ORF">Ga0074812_10942</name>
</gene>
<dbReference type="AlphaFoldDB" id="A0A0S4QQS2"/>
<keyword evidence="7 9" id="KW-0472">Membrane</keyword>
<dbReference type="RefSeq" id="WP_091277627.1">
    <property type="nucleotide sequence ID" value="NZ_FAOZ01000009.1"/>
</dbReference>
<dbReference type="InterPro" id="IPR000522">
    <property type="entry name" value="ABC_transptr_permease_BtuC"/>
</dbReference>
<dbReference type="Gene3D" id="1.10.3470.10">
    <property type="entry name" value="ABC transporter involved in vitamin B12 uptake, BtuC"/>
    <property type="match status" value="1"/>
</dbReference>
<comment type="subcellular location">
    <subcellularLocation>
        <location evidence="1">Cell membrane</location>
        <topology evidence="1">Multi-pass membrane protein</topology>
    </subcellularLocation>
</comment>
<dbReference type="GO" id="GO:0033214">
    <property type="term" value="P:siderophore-iron import into cell"/>
    <property type="evidence" value="ECO:0007669"/>
    <property type="project" value="TreeGrafter"/>
</dbReference>
<keyword evidence="11" id="KW-1185">Reference proteome</keyword>
<dbReference type="Pfam" id="PF01032">
    <property type="entry name" value="FecCD"/>
    <property type="match status" value="1"/>
</dbReference>
<feature type="compositionally biased region" description="Polar residues" evidence="8">
    <location>
        <begin position="1"/>
        <end position="13"/>
    </location>
</feature>
<protein>
    <submittedName>
        <fullName evidence="10">Iron complex transport system permease protein</fullName>
    </submittedName>
</protein>
<dbReference type="GO" id="GO:0005886">
    <property type="term" value="C:plasma membrane"/>
    <property type="evidence" value="ECO:0007669"/>
    <property type="project" value="UniProtKB-SubCell"/>
</dbReference>
<dbReference type="GO" id="GO:0022857">
    <property type="term" value="F:transmembrane transporter activity"/>
    <property type="evidence" value="ECO:0007669"/>
    <property type="project" value="InterPro"/>
</dbReference>
<feature type="transmembrane region" description="Helical" evidence="9">
    <location>
        <begin position="125"/>
        <end position="145"/>
    </location>
</feature>
<keyword evidence="3" id="KW-0813">Transport</keyword>
<name>A0A0S4QQS2_9ACTN</name>
<evidence type="ECO:0000256" key="1">
    <source>
        <dbReference type="ARBA" id="ARBA00004651"/>
    </source>
</evidence>
<dbReference type="PANTHER" id="PTHR30472">
    <property type="entry name" value="FERRIC ENTEROBACTIN TRANSPORT SYSTEM PERMEASE PROTEIN"/>
    <property type="match status" value="1"/>
</dbReference>
<feature type="transmembrane region" description="Helical" evidence="9">
    <location>
        <begin position="183"/>
        <end position="207"/>
    </location>
</feature>